<dbReference type="Proteomes" id="UP000244384">
    <property type="component" value="Chromosome"/>
</dbReference>
<keyword evidence="1" id="KW-1133">Transmembrane helix</keyword>
<dbReference type="EMBL" id="CP026952">
    <property type="protein sequence ID" value="AWB91742.1"/>
    <property type="molecule type" value="Genomic_DNA"/>
</dbReference>
<dbReference type="InterPro" id="IPR043857">
    <property type="entry name" value="DUF5819"/>
</dbReference>
<keyword evidence="1" id="KW-0472">Membrane</keyword>
<dbReference type="AlphaFoldDB" id="A0A2S0WKD2"/>
<keyword evidence="3" id="KW-1185">Reference proteome</keyword>
<proteinExistence type="predicted"/>
<name>A0A2S0WKD2_9ACTN</name>
<dbReference type="KEGG" id="aez:C3E78_05705"/>
<sequence length="254" mass="28349">MASMSVTGTQSPHARPWQRTLVVALAVVAVAHSVVLAFWLAPRSPLRDAVGDRTLATYVNPYFEQSWSALAPNAQFADESFTLRAQVKDDATGTITMSEWIDVTAAEDRALRRDVDPARVHAIARRLATNLNGAMFGLNPRQRVLVRESYTKEPIERLGDRLYSAGTDRRAAVQSYVAYDTMATRFASMYARARFDGRILKVQYRIGRRTVPSGATRAADALQGRDFHWFEFGFRRGFAASFEAQTAFDDYVGA</sequence>
<keyword evidence="1" id="KW-0812">Transmembrane</keyword>
<dbReference type="Pfam" id="PF19136">
    <property type="entry name" value="DUF5819"/>
    <property type="match status" value="1"/>
</dbReference>
<feature type="transmembrane region" description="Helical" evidence="1">
    <location>
        <begin position="21"/>
        <end position="41"/>
    </location>
</feature>
<evidence type="ECO:0000313" key="2">
    <source>
        <dbReference type="EMBL" id="AWB91742.1"/>
    </source>
</evidence>
<evidence type="ECO:0000256" key="1">
    <source>
        <dbReference type="SAM" id="Phobius"/>
    </source>
</evidence>
<organism evidence="2 3">
    <name type="scientific">Aeromicrobium chenweiae</name>
    <dbReference type="NCBI Taxonomy" id="2079793"/>
    <lineage>
        <taxon>Bacteria</taxon>
        <taxon>Bacillati</taxon>
        <taxon>Actinomycetota</taxon>
        <taxon>Actinomycetes</taxon>
        <taxon>Propionibacteriales</taxon>
        <taxon>Nocardioidaceae</taxon>
        <taxon>Aeromicrobium</taxon>
    </lineage>
</organism>
<protein>
    <submittedName>
        <fullName evidence="2">Uncharacterized protein</fullName>
    </submittedName>
</protein>
<reference evidence="3" key="1">
    <citation type="submission" date="2018-01" db="EMBL/GenBank/DDBJ databases">
        <authorList>
            <person name="Li J."/>
        </authorList>
    </citation>
    <scope>NUCLEOTIDE SEQUENCE [LARGE SCALE GENOMIC DNA]</scope>
    <source>
        <strain evidence="3">592</strain>
    </source>
</reference>
<accession>A0A2S0WKD2</accession>
<evidence type="ECO:0000313" key="3">
    <source>
        <dbReference type="Proteomes" id="UP000244384"/>
    </source>
</evidence>
<gene>
    <name evidence="2" type="ORF">C3E78_05705</name>
</gene>